<dbReference type="InterPro" id="IPR029032">
    <property type="entry name" value="AhpD-like"/>
</dbReference>
<evidence type="ECO:0000313" key="2">
    <source>
        <dbReference type="EMBL" id="PRP88855.1"/>
    </source>
</evidence>
<dbReference type="OrthoDB" id="9998495at2759"/>
<sequence length="195" mass="22078">MPILLLKENQLRRRRKAIIMRLPYVEPQDPVTEVIRKRRGGELLDLDRTLLHSIPLAQGWNSMMGTIRTGLVLSADIRELAILRIAILNEASYEWDQHVEEGRAAGLTEPQLESIRSFQSETSPLSEKQKAALVYTDAMTTSIRVPDSIFSHLRSHFDDRHIVELTATIASYNMVSRFLVALDVGERDASVKTTA</sequence>
<reference evidence="2 3" key="1">
    <citation type="journal article" date="2018" name="Genome Biol. Evol.">
        <title>Multiple Roots of Fruiting Body Formation in Amoebozoa.</title>
        <authorList>
            <person name="Hillmann F."/>
            <person name="Forbes G."/>
            <person name="Novohradska S."/>
            <person name="Ferling I."/>
            <person name="Riege K."/>
            <person name="Groth M."/>
            <person name="Westermann M."/>
            <person name="Marz M."/>
            <person name="Spaller T."/>
            <person name="Winckler T."/>
            <person name="Schaap P."/>
            <person name="Glockner G."/>
        </authorList>
    </citation>
    <scope>NUCLEOTIDE SEQUENCE [LARGE SCALE GENOMIC DNA]</scope>
    <source>
        <strain evidence="2 3">Jena</strain>
    </source>
</reference>
<name>A0A2P6NY30_9EUKA</name>
<dbReference type="AlphaFoldDB" id="A0A2P6NY30"/>
<proteinExistence type="predicted"/>
<evidence type="ECO:0000313" key="3">
    <source>
        <dbReference type="Proteomes" id="UP000241769"/>
    </source>
</evidence>
<dbReference type="PANTHER" id="PTHR34846:SF11">
    <property type="entry name" value="4-CARBOXYMUCONOLACTONE DECARBOXYLASE FAMILY PROTEIN (AFU_ORTHOLOGUE AFUA_6G11590)"/>
    <property type="match status" value="1"/>
</dbReference>
<dbReference type="SUPFAM" id="SSF69118">
    <property type="entry name" value="AhpD-like"/>
    <property type="match status" value="1"/>
</dbReference>
<evidence type="ECO:0000259" key="1">
    <source>
        <dbReference type="Pfam" id="PF02627"/>
    </source>
</evidence>
<comment type="caution">
    <text evidence="2">The sequence shown here is derived from an EMBL/GenBank/DDBJ whole genome shotgun (WGS) entry which is preliminary data.</text>
</comment>
<dbReference type="Gene3D" id="1.20.1290.10">
    <property type="entry name" value="AhpD-like"/>
    <property type="match status" value="1"/>
</dbReference>
<dbReference type="InterPro" id="IPR003779">
    <property type="entry name" value="CMD-like"/>
</dbReference>
<dbReference type="Pfam" id="PF02627">
    <property type="entry name" value="CMD"/>
    <property type="match status" value="1"/>
</dbReference>
<feature type="domain" description="Carboxymuconolactone decarboxylase-like" evidence="1">
    <location>
        <begin position="57"/>
        <end position="119"/>
    </location>
</feature>
<keyword evidence="3" id="KW-1185">Reference proteome</keyword>
<dbReference type="GO" id="GO:0051920">
    <property type="term" value="F:peroxiredoxin activity"/>
    <property type="evidence" value="ECO:0007669"/>
    <property type="project" value="InterPro"/>
</dbReference>
<dbReference type="Proteomes" id="UP000241769">
    <property type="component" value="Unassembled WGS sequence"/>
</dbReference>
<organism evidence="2 3">
    <name type="scientific">Planoprotostelium fungivorum</name>
    <dbReference type="NCBI Taxonomy" id="1890364"/>
    <lineage>
        <taxon>Eukaryota</taxon>
        <taxon>Amoebozoa</taxon>
        <taxon>Evosea</taxon>
        <taxon>Variosea</taxon>
        <taxon>Cavosteliida</taxon>
        <taxon>Cavosteliaceae</taxon>
        <taxon>Planoprotostelium</taxon>
    </lineage>
</organism>
<protein>
    <submittedName>
        <fullName evidence="2">Carboxymuconolactone decarboxylase</fullName>
    </submittedName>
</protein>
<gene>
    <name evidence="2" type="ORF">PROFUN_00323</name>
</gene>
<dbReference type="InParanoid" id="A0A2P6NY30"/>
<dbReference type="PANTHER" id="PTHR34846">
    <property type="entry name" value="4-CARBOXYMUCONOLACTONE DECARBOXYLASE FAMILY PROTEIN (AFU_ORTHOLOGUE AFUA_6G11590)"/>
    <property type="match status" value="1"/>
</dbReference>
<accession>A0A2P6NY30</accession>
<dbReference type="EMBL" id="MDYQ01000007">
    <property type="protein sequence ID" value="PRP88855.1"/>
    <property type="molecule type" value="Genomic_DNA"/>
</dbReference>